<dbReference type="InterPro" id="IPR008271">
    <property type="entry name" value="Ser/Thr_kinase_AS"/>
</dbReference>
<dbReference type="PROSITE" id="PS50011">
    <property type="entry name" value="PROTEIN_KINASE_DOM"/>
    <property type="match status" value="1"/>
</dbReference>
<feature type="region of interest" description="Disordered" evidence="7">
    <location>
        <begin position="852"/>
        <end position="873"/>
    </location>
</feature>
<feature type="compositionally biased region" description="Polar residues" evidence="7">
    <location>
        <begin position="686"/>
        <end position="711"/>
    </location>
</feature>
<evidence type="ECO:0000313" key="11">
    <source>
        <dbReference type="Proteomes" id="UP000193642"/>
    </source>
</evidence>
<dbReference type="FunFam" id="1.10.510.10:FF:000571">
    <property type="entry name" value="Maternal embryonic leucine zipper kinase"/>
    <property type="match status" value="1"/>
</dbReference>
<dbReference type="InterPro" id="IPR017441">
    <property type="entry name" value="Protein_kinase_ATP_BS"/>
</dbReference>
<feature type="region of interest" description="Disordered" evidence="7">
    <location>
        <begin position="761"/>
        <end position="787"/>
    </location>
</feature>
<feature type="region of interest" description="Disordered" evidence="7">
    <location>
        <begin position="603"/>
        <end position="631"/>
    </location>
</feature>
<proteinExistence type="predicted"/>
<feature type="binding site" evidence="6">
    <location>
        <position position="41"/>
    </location>
    <ligand>
        <name>ATP</name>
        <dbReference type="ChEBI" id="CHEBI:30616"/>
    </ligand>
</feature>
<evidence type="ECO:0000259" key="8">
    <source>
        <dbReference type="PROSITE" id="PS50011"/>
    </source>
</evidence>
<evidence type="ECO:0000256" key="7">
    <source>
        <dbReference type="SAM" id="MobiDB-lite"/>
    </source>
</evidence>
<dbReference type="GO" id="GO:0007165">
    <property type="term" value="P:signal transduction"/>
    <property type="evidence" value="ECO:0007669"/>
    <property type="project" value="TreeGrafter"/>
</dbReference>
<dbReference type="CDD" id="cd14003">
    <property type="entry name" value="STKc_AMPK-like"/>
    <property type="match status" value="1"/>
</dbReference>
<dbReference type="GO" id="GO:0005524">
    <property type="term" value="F:ATP binding"/>
    <property type="evidence" value="ECO:0007669"/>
    <property type="project" value="UniProtKB-UniRule"/>
</dbReference>
<dbReference type="InterPro" id="IPR011009">
    <property type="entry name" value="Kinase-like_dom_sf"/>
</dbReference>
<dbReference type="OrthoDB" id="193931at2759"/>
<feature type="compositionally biased region" description="Basic and acidic residues" evidence="7">
    <location>
        <begin position="740"/>
        <end position="749"/>
    </location>
</feature>
<evidence type="ECO:0000313" key="10">
    <source>
        <dbReference type="EMBL" id="ORY52374.1"/>
    </source>
</evidence>
<accession>A0A1Y2CZT4</accession>
<feature type="region of interest" description="Disordered" evidence="7">
    <location>
        <begin position="651"/>
        <end position="749"/>
    </location>
</feature>
<feature type="domain" description="KA1" evidence="9">
    <location>
        <begin position="1068"/>
        <end position="1118"/>
    </location>
</feature>
<dbReference type="GO" id="GO:0004674">
    <property type="term" value="F:protein serine/threonine kinase activity"/>
    <property type="evidence" value="ECO:0007669"/>
    <property type="project" value="UniProtKB-KW"/>
</dbReference>
<organism evidence="10 11">
    <name type="scientific">Rhizoclosmatium globosum</name>
    <dbReference type="NCBI Taxonomy" id="329046"/>
    <lineage>
        <taxon>Eukaryota</taxon>
        <taxon>Fungi</taxon>
        <taxon>Fungi incertae sedis</taxon>
        <taxon>Chytridiomycota</taxon>
        <taxon>Chytridiomycota incertae sedis</taxon>
        <taxon>Chytridiomycetes</taxon>
        <taxon>Chytridiales</taxon>
        <taxon>Chytriomycetaceae</taxon>
        <taxon>Rhizoclosmatium</taxon>
    </lineage>
</organism>
<feature type="domain" description="Protein kinase" evidence="8">
    <location>
        <begin position="12"/>
        <end position="274"/>
    </location>
</feature>
<dbReference type="InterPro" id="IPR000719">
    <property type="entry name" value="Prot_kinase_dom"/>
</dbReference>
<keyword evidence="1" id="KW-0723">Serine/threonine-protein kinase</keyword>
<reference evidence="10 11" key="1">
    <citation type="submission" date="2016-07" db="EMBL/GenBank/DDBJ databases">
        <title>Pervasive Adenine N6-methylation of Active Genes in Fungi.</title>
        <authorList>
            <consortium name="DOE Joint Genome Institute"/>
            <person name="Mondo S.J."/>
            <person name="Dannebaum R.O."/>
            <person name="Kuo R.C."/>
            <person name="Labutti K."/>
            <person name="Haridas S."/>
            <person name="Kuo A."/>
            <person name="Salamov A."/>
            <person name="Ahrendt S.R."/>
            <person name="Lipzen A."/>
            <person name="Sullivan W."/>
            <person name="Andreopoulos W.B."/>
            <person name="Clum A."/>
            <person name="Lindquist E."/>
            <person name="Daum C."/>
            <person name="Ramamoorthy G.K."/>
            <person name="Gryganskyi A."/>
            <person name="Culley D."/>
            <person name="Magnuson J.K."/>
            <person name="James T.Y."/>
            <person name="O'Malley M.A."/>
            <person name="Stajich J.E."/>
            <person name="Spatafora J.W."/>
            <person name="Visel A."/>
            <person name="Grigoriev I.V."/>
        </authorList>
    </citation>
    <scope>NUCLEOTIDE SEQUENCE [LARGE SCALE GENOMIC DNA]</scope>
    <source>
        <strain evidence="10 11">JEL800</strain>
    </source>
</reference>
<dbReference type="FunFam" id="3.30.200.20:FF:000003">
    <property type="entry name" value="Non-specific serine/threonine protein kinase"/>
    <property type="match status" value="1"/>
</dbReference>
<dbReference type="PROSITE" id="PS00108">
    <property type="entry name" value="PROTEIN_KINASE_ST"/>
    <property type="match status" value="1"/>
</dbReference>
<feature type="compositionally biased region" description="Basic and acidic residues" evidence="7">
    <location>
        <begin position="855"/>
        <end position="866"/>
    </location>
</feature>
<dbReference type="PANTHER" id="PTHR43895">
    <property type="entry name" value="CALCIUM/CALMODULIN-DEPENDENT PROTEIN KINASE KINASE-RELATED"/>
    <property type="match status" value="1"/>
</dbReference>
<keyword evidence="4 10" id="KW-0418">Kinase</keyword>
<keyword evidence="2" id="KW-0808">Transferase</keyword>
<dbReference type="Gene3D" id="3.30.310.80">
    <property type="entry name" value="Kinase associated domain 1, KA1"/>
    <property type="match status" value="1"/>
</dbReference>
<keyword evidence="5 6" id="KW-0067">ATP-binding</keyword>
<dbReference type="Pfam" id="PF02149">
    <property type="entry name" value="KA1"/>
    <property type="match status" value="1"/>
</dbReference>
<feature type="region of interest" description="Disordered" evidence="7">
    <location>
        <begin position="296"/>
        <end position="404"/>
    </location>
</feature>
<dbReference type="PROSITE" id="PS50032">
    <property type="entry name" value="KA1"/>
    <property type="match status" value="1"/>
</dbReference>
<evidence type="ECO:0000256" key="5">
    <source>
        <dbReference type="ARBA" id="ARBA00022840"/>
    </source>
</evidence>
<keyword evidence="3 6" id="KW-0547">Nucleotide-binding</keyword>
<evidence type="ECO:0000256" key="6">
    <source>
        <dbReference type="PROSITE-ProRule" id="PRU10141"/>
    </source>
</evidence>
<dbReference type="EMBL" id="MCGO01000003">
    <property type="protein sequence ID" value="ORY52374.1"/>
    <property type="molecule type" value="Genomic_DNA"/>
</dbReference>
<dbReference type="InterPro" id="IPR001772">
    <property type="entry name" value="KA1_dom"/>
</dbReference>
<gene>
    <name evidence="10" type="ORF">BCR33DRAFT_693607</name>
</gene>
<evidence type="ECO:0000256" key="2">
    <source>
        <dbReference type="ARBA" id="ARBA00022679"/>
    </source>
</evidence>
<dbReference type="PANTHER" id="PTHR43895:SF145">
    <property type="entry name" value="CBL-INTERACTING SERINE_THREONINE-PROTEIN KINASE 9"/>
    <property type="match status" value="1"/>
</dbReference>
<dbReference type="SUPFAM" id="SSF56112">
    <property type="entry name" value="Protein kinase-like (PK-like)"/>
    <property type="match status" value="1"/>
</dbReference>
<keyword evidence="11" id="KW-1185">Reference proteome</keyword>
<evidence type="ECO:0000256" key="4">
    <source>
        <dbReference type="ARBA" id="ARBA00022777"/>
    </source>
</evidence>
<dbReference type="Pfam" id="PF00069">
    <property type="entry name" value="Pkinase"/>
    <property type="match status" value="1"/>
</dbReference>
<feature type="compositionally biased region" description="Polar residues" evidence="7">
    <location>
        <begin position="773"/>
        <end position="787"/>
    </location>
</feature>
<feature type="compositionally biased region" description="Polar residues" evidence="7">
    <location>
        <begin position="724"/>
        <end position="739"/>
    </location>
</feature>
<evidence type="ECO:0000256" key="3">
    <source>
        <dbReference type="ARBA" id="ARBA00022741"/>
    </source>
</evidence>
<name>A0A1Y2CZT4_9FUNG</name>
<evidence type="ECO:0000256" key="1">
    <source>
        <dbReference type="ARBA" id="ARBA00022527"/>
    </source>
</evidence>
<comment type="caution">
    <text evidence="10">The sequence shown here is derived from an EMBL/GenBank/DDBJ whole genome shotgun (WGS) entry which is preliminary data.</text>
</comment>
<dbReference type="STRING" id="329046.A0A1Y2CZT4"/>
<dbReference type="Proteomes" id="UP000193642">
    <property type="component" value="Unassembled WGS sequence"/>
</dbReference>
<sequence length="1119" mass="122600">MAPSASPMLGPYQLIRTIGEGEFGKVKLATHSGTGAEVAIKLCKKQQVIATLNGYTKLMREISTLKMVRNHPYIISLIEVIETDTYIAIVMELAKGGELFEHILTNRCLTEDESRKLFAQIICAVGFIHSIGIVHRDLKLENILLDANQNVLVTDFGFANKSLGPDEFLRTSCGSPCYAAPELVTRDGYIGESADIWSCGVILFSMIAGYLPYDDDPENPDGDNINLLYNYIMETKLEYPDYVPKDCQALINRILVPDPRYRADIQEIMNHHWMRPVYHVFEDEMARRQALGQIKLSGPGFTPPPQEQTLPTYDEAPRPTVPLPGQENASNTSFAKVNGLSPIHENHKPSEPIQIAAGPPKNARSAEHLIHPGIGLTPSPSTSKSSMEEEYEPSIKEEHEVPVPSSYTPNLKMMVDGIQAAVMELDDNESAVEEDYMEVDGPSLASEMAASMKMQVVEEAIVPPAVNVSAKAPDAASKEVVVEEVVITDEVVITNLKAEIPLPAEAEKTISEPVIAPSTIGKKPSVNVVKVDSKVEEDAASVIIPRRSDSVMDDGLIQVNGKTLHIDREGIVSVAMEGAPSTPSSFAEFMRTTKYSVALDGEPKGILRGRDTPPPPMGSRSNSKKVSIKEPSNGVVVMEKTETKGNWMAALNPFKPRNESPIPRKADSPKPTFSERTNEFIGMLRSKSQTQRPGTASPAPSTYGLSTQKYQETPPVPPPRQRKTTLASHLSTSSGTPSELKTDVSETDKSDTIALAEAVKELVVDPPQPSENPPSSRDSSAKLSHQSMTPISLLRSRSMTPAAVNFIRQDSVSKRSVVAPVSEPPTRAIPEMTRSGTVLSLSASEYHVQFSANTGDRDETKSSEKKMRTHVGTADHRAISRRIPELLLADLEDMFEQKGYVVASRSGEELGDYRLKVTKPGFLVRTDGDDDANDYARAGVPVSVSELSKVIQVPEELTTPLPQSGVVPLAPNISRTISKNEKLRQSSKFNRILAGLPTSLAKKLKYVKEYGVNYNSGFSGKQSRNAPSRPALEDDDDDSLNRNSTVGSKLARTLTTDRTRDDPASGSKVLFVDEIVFYVELQKVPNLPGVCVVDFKRQRGNIWTFKKLYNQLVEELPVL</sequence>
<dbReference type="SMART" id="SM00220">
    <property type="entry name" value="S_TKc"/>
    <property type="match status" value="1"/>
</dbReference>
<dbReference type="PROSITE" id="PS00107">
    <property type="entry name" value="PROTEIN_KINASE_ATP"/>
    <property type="match status" value="1"/>
</dbReference>
<evidence type="ECO:0000259" key="9">
    <source>
        <dbReference type="PROSITE" id="PS50032"/>
    </source>
</evidence>
<dbReference type="Gene3D" id="1.10.510.10">
    <property type="entry name" value="Transferase(Phosphotransferase) domain 1"/>
    <property type="match status" value="1"/>
</dbReference>
<feature type="compositionally biased region" description="Basic and acidic residues" evidence="7">
    <location>
        <begin position="656"/>
        <end position="668"/>
    </location>
</feature>
<feature type="region of interest" description="Disordered" evidence="7">
    <location>
        <begin position="1018"/>
        <end position="1063"/>
    </location>
</feature>
<protein>
    <submittedName>
        <fullName evidence="10">Pkinase-domain-containing protein</fullName>
    </submittedName>
</protein>
<dbReference type="AlphaFoldDB" id="A0A1Y2CZT4"/>